<evidence type="ECO:0000256" key="1">
    <source>
        <dbReference type="SAM" id="Phobius"/>
    </source>
</evidence>
<dbReference type="AlphaFoldDB" id="A0A7X5ZT37"/>
<keyword evidence="3" id="KW-1185">Reference proteome</keyword>
<keyword evidence="1" id="KW-1133">Transmembrane helix</keyword>
<reference evidence="2 3" key="1">
    <citation type="submission" date="2020-03" db="EMBL/GenBank/DDBJ databases">
        <title>Sequencing the genomes of 1000 actinobacteria strains.</title>
        <authorList>
            <person name="Klenk H.-P."/>
        </authorList>
    </citation>
    <scope>NUCLEOTIDE SEQUENCE [LARGE SCALE GENOMIC DNA]</scope>
    <source>
        <strain evidence="2 3">DSM 45685</strain>
    </source>
</reference>
<evidence type="ECO:0000313" key="3">
    <source>
        <dbReference type="Proteomes" id="UP000545493"/>
    </source>
</evidence>
<proteinExistence type="predicted"/>
<keyword evidence="1" id="KW-0812">Transmembrane</keyword>
<dbReference type="RefSeq" id="WP_167176769.1">
    <property type="nucleotide sequence ID" value="NZ_JAAOYM010000002.1"/>
</dbReference>
<accession>A0A7X5ZT37</accession>
<protein>
    <submittedName>
        <fullName evidence="2">Uncharacterized protein</fullName>
    </submittedName>
</protein>
<dbReference type="Proteomes" id="UP000545493">
    <property type="component" value="Unassembled WGS sequence"/>
</dbReference>
<comment type="caution">
    <text evidence="2">The sequence shown here is derived from an EMBL/GenBank/DDBJ whole genome shotgun (WGS) entry which is preliminary data.</text>
</comment>
<gene>
    <name evidence="2" type="ORF">FHU38_004948</name>
</gene>
<keyword evidence="1" id="KW-0472">Membrane</keyword>
<feature type="transmembrane region" description="Helical" evidence="1">
    <location>
        <begin position="22"/>
        <end position="39"/>
    </location>
</feature>
<sequence>MGLLNSQFGVTANHRMAGVDSSAFIIVGIVGVPAVSSLMRRSGLSYGDE</sequence>
<evidence type="ECO:0000313" key="2">
    <source>
        <dbReference type="EMBL" id="NIJ14547.1"/>
    </source>
</evidence>
<organism evidence="2 3">
    <name type="scientific">Saccharomonospora amisosensis</name>
    <dbReference type="NCBI Taxonomy" id="1128677"/>
    <lineage>
        <taxon>Bacteria</taxon>
        <taxon>Bacillati</taxon>
        <taxon>Actinomycetota</taxon>
        <taxon>Actinomycetes</taxon>
        <taxon>Pseudonocardiales</taxon>
        <taxon>Pseudonocardiaceae</taxon>
        <taxon>Saccharomonospora</taxon>
    </lineage>
</organism>
<dbReference type="EMBL" id="JAAOYM010000002">
    <property type="protein sequence ID" value="NIJ14547.1"/>
    <property type="molecule type" value="Genomic_DNA"/>
</dbReference>
<name>A0A7X5ZT37_9PSEU</name>